<evidence type="ECO:0000259" key="5">
    <source>
        <dbReference type="PROSITE" id="PS50932"/>
    </source>
</evidence>
<dbReference type="Gene3D" id="3.40.50.2300">
    <property type="match status" value="2"/>
</dbReference>
<dbReference type="InterPro" id="IPR028082">
    <property type="entry name" value="Peripla_BP_I"/>
</dbReference>
<dbReference type="RefSeq" id="WP_369045777.1">
    <property type="nucleotide sequence ID" value="NZ_CP163302.1"/>
</dbReference>
<dbReference type="PANTHER" id="PTHR30146">
    <property type="entry name" value="LACI-RELATED TRANSCRIPTIONAL REPRESSOR"/>
    <property type="match status" value="1"/>
</dbReference>
<dbReference type="Pfam" id="PF00356">
    <property type="entry name" value="LacI"/>
    <property type="match status" value="1"/>
</dbReference>
<keyword evidence="2 6" id="KW-0238">DNA-binding</keyword>
<dbReference type="PANTHER" id="PTHR30146:SF109">
    <property type="entry name" value="HTH-TYPE TRANSCRIPTIONAL REGULATOR GALS"/>
    <property type="match status" value="1"/>
</dbReference>
<dbReference type="InterPro" id="IPR010982">
    <property type="entry name" value="Lambda_DNA-bd_dom_sf"/>
</dbReference>
<feature type="domain" description="HTH lacI-type" evidence="5">
    <location>
        <begin position="15"/>
        <end position="61"/>
    </location>
</feature>
<dbReference type="Gene3D" id="1.10.260.40">
    <property type="entry name" value="lambda repressor-like DNA-binding domains"/>
    <property type="match status" value="1"/>
</dbReference>
<evidence type="ECO:0000256" key="2">
    <source>
        <dbReference type="ARBA" id="ARBA00023125"/>
    </source>
</evidence>
<keyword evidence="1" id="KW-0805">Transcription regulation</keyword>
<dbReference type="InterPro" id="IPR000843">
    <property type="entry name" value="HTH_LacI"/>
</dbReference>
<sequence length="342" mass="36593">MGEEAQGLTAPPRRPTINDVAARSGVAASTVSRAFSRPDRVKSTTRERIAVAAEQLGYVPSDHPTERVPARQGSVAVLVPDITNPFFFDFIRSTQHQLRTAGYTQMLVDTQEDVDLEAGYLEEFRTSAVGFILAATRLKDEQLTAAAARTPLVVLNRETPGVPSVVIGTAEAAQQALEHLYSLGHRDIAYIAGPPTSWSDGRRWAALEQMADQLGATVRRLGPYHPSQRSGAAAADTLLNSGASACIAFNDVLAIGILVRLHERGVDVPGEISVVGCDDVFGSDFCNPPLTTLASPIEQAGRVATDLLISRMRPDLAQGRSQVVLPAHLKTRSSTGPLARRG</sequence>
<dbReference type="Pfam" id="PF13377">
    <property type="entry name" value="Peripla_BP_3"/>
    <property type="match status" value="1"/>
</dbReference>
<dbReference type="SMART" id="SM00354">
    <property type="entry name" value="HTH_LACI"/>
    <property type="match status" value="1"/>
</dbReference>
<evidence type="ECO:0000256" key="3">
    <source>
        <dbReference type="ARBA" id="ARBA00023163"/>
    </source>
</evidence>
<dbReference type="EMBL" id="CP163302">
    <property type="protein sequence ID" value="XDP45209.1"/>
    <property type="molecule type" value="Genomic_DNA"/>
</dbReference>
<dbReference type="SUPFAM" id="SSF47413">
    <property type="entry name" value="lambda repressor-like DNA-binding domains"/>
    <property type="match status" value="1"/>
</dbReference>
<reference evidence="6" key="1">
    <citation type="submission" date="2024-07" db="EMBL/GenBank/DDBJ databases">
        <authorList>
            <person name="fu j."/>
        </authorList>
    </citation>
    <scope>NUCLEOTIDE SEQUENCE</scope>
    <source>
        <strain evidence="6">P10A9</strain>
    </source>
</reference>
<protein>
    <submittedName>
        <fullName evidence="6">LacI family DNA-binding transcriptional regulator</fullName>
    </submittedName>
</protein>
<dbReference type="GO" id="GO:0000976">
    <property type="term" value="F:transcription cis-regulatory region binding"/>
    <property type="evidence" value="ECO:0007669"/>
    <property type="project" value="TreeGrafter"/>
</dbReference>
<feature type="region of interest" description="Disordered" evidence="4">
    <location>
        <begin position="1"/>
        <end position="24"/>
    </location>
</feature>
<organism evidence="6">
    <name type="scientific">Sinomonas puerhi</name>
    <dbReference type="NCBI Taxonomy" id="3238584"/>
    <lineage>
        <taxon>Bacteria</taxon>
        <taxon>Bacillati</taxon>
        <taxon>Actinomycetota</taxon>
        <taxon>Actinomycetes</taxon>
        <taxon>Micrococcales</taxon>
        <taxon>Micrococcaceae</taxon>
        <taxon>Sinomonas</taxon>
    </lineage>
</organism>
<dbReference type="KEGG" id="spue:AB5L97_18410"/>
<accession>A0AB39L4D6</accession>
<dbReference type="GO" id="GO:0003700">
    <property type="term" value="F:DNA-binding transcription factor activity"/>
    <property type="evidence" value="ECO:0007669"/>
    <property type="project" value="TreeGrafter"/>
</dbReference>
<dbReference type="InterPro" id="IPR046335">
    <property type="entry name" value="LacI/GalR-like_sensor"/>
</dbReference>
<dbReference type="AlphaFoldDB" id="A0AB39L4D6"/>
<dbReference type="PROSITE" id="PS50932">
    <property type="entry name" value="HTH_LACI_2"/>
    <property type="match status" value="1"/>
</dbReference>
<keyword evidence="3" id="KW-0804">Transcription</keyword>
<dbReference type="SUPFAM" id="SSF53822">
    <property type="entry name" value="Periplasmic binding protein-like I"/>
    <property type="match status" value="1"/>
</dbReference>
<name>A0AB39L4D6_9MICC</name>
<proteinExistence type="predicted"/>
<evidence type="ECO:0000256" key="4">
    <source>
        <dbReference type="SAM" id="MobiDB-lite"/>
    </source>
</evidence>
<dbReference type="CDD" id="cd01392">
    <property type="entry name" value="HTH_LacI"/>
    <property type="match status" value="1"/>
</dbReference>
<evidence type="ECO:0000256" key="1">
    <source>
        <dbReference type="ARBA" id="ARBA00023015"/>
    </source>
</evidence>
<gene>
    <name evidence="6" type="ORF">AB5L97_18410</name>
</gene>
<dbReference type="CDD" id="cd06267">
    <property type="entry name" value="PBP1_LacI_sugar_binding-like"/>
    <property type="match status" value="1"/>
</dbReference>
<evidence type="ECO:0000313" key="6">
    <source>
        <dbReference type="EMBL" id="XDP45209.1"/>
    </source>
</evidence>